<organism evidence="1">
    <name type="scientific">Rhizophora mucronata</name>
    <name type="common">Asiatic mangrove</name>
    <dbReference type="NCBI Taxonomy" id="61149"/>
    <lineage>
        <taxon>Eukaryota</taxon>
        <taxon>Viridiplantae</taxon>
        <taxon>Streptophyta</taxon>
        <taxon>Embryophyta</taxon>
        <taxon>Tracheophyta</taxon>
        <taxon>Spermatophyta</taxon>
        <taxon>Magnoliopsida</taxon>
        <taxon>eudicotyledons</taxon>
        <taxon>Gunneridae</taxon>
        <taxon>Pentapetalae</taxon>
        <taxon>rosids</taxon>
        <taxon>fabids</taxon>
        <taxon>Malpighiales</taxon>
        <taxon>Rhizophoraceae</taxon>
        <taxon>Rhizophora</taxon>
    </lineage>
</organism>
<proteinExistence type="predicted"/>
<reference evidence="1" key="1">
    <citation type="submission" date="2018-02" db="EMBL/GenBank/DDBJ databases">
        <title>Rhizophora mucronata_Transcriptome.</title>
        <authorList>
            <person name="Meera S.P."/>
            <person name="Sreeshan A."/>
            <person name="Augustine A."/>
        </authorList>
    </citation>
    <scope>NUCLEOTIDE SEQUENCE</scope>
    <source>
        <tissue evidence="1">Leaf</tissue>
    </source>
</reference>
<protein>
    <submittedName>
        <fullName evidence="1">Uncharacterized protein</fullName>
    </submittedName>
</protein>
<name>A0A2P2QD58_RHIMU</name>
<dbReference type="AlphaFoldDB" id="A0A2P2QD58"/>
<accession>A0A2P2QD58</accession>
<sequence>MNVEISKNLSSVIIVRLHWDTKHLCKAKVVNKSPFAYTR</sequence>
<dbReference type="EMBL" id="GGEC01084468">
    <property type="protein sequence ID" value="MBX64952.1"/>
    <property type="molecule type" value="Transcribed_RNA"/>
</dbReference>
<evidence type="ECO:0000313" key="1">
    <source>
        <dbReference type="EMBL" id="MBX64952.1"/>
    </source>
</evidence>